<keyword evidence="6" id="KW-1185">Reference proteome</keyword>
<evidence type="ECO:0000256" key="1">
    <source>
        <dbReference type="ARBA" id="ARBA00008563"/>
    </source>
</evidence>
<dbReference type="AlphaFoldDB" id="A0A8H7BK34"/>
<evidence type="ECO:0000256" key="3">
    <source>
        <dbReference type="ARBA" id="ARBA00023274"/>
    </source>
</evidence>
<dbReference type="PANTHER" id="PTHR21349:SF0">
    <property type="entry name" value="LARGE RIBOSOMAL SUBUNIT PROTEIN BL21M"/>
    <property type="match status" value="1"/>
</dbReference>
<dbReference type="PANTHER" id="PTHR21349">
    <property type="entry name" value="50S RIBOSOMAL PROTEIN L21"/>
    <property type="match status" value="1"/>
</dbReference>
<dbReference type="SUPFAM" id="SSF141091">
    <property type="entry name" value="L21p-like"/>
    <property type="match status" value="1"/>
</dbReference>
<dbReference type="GO" id="GO:0003723">
    <property type="term" value="F:RNA binding"/>
    <property type="evidence" value="ECO:0007669"/>
    <property type="project" value="InterPro"/>
</dbReference>
<dbReference type="EMBL" id="JABAYA010000257">
    <property type="protein sequence ID" value="KAF7721520.1"/>
    <property type="molecule type" value="Genomic_DNA"/>
</dbReference>
<dbReference type="GO" id="GO:0006412">
    <property type="term" value="P:translation"/>
    <property type="evidence" value="ECO:0007669"/>
    <property type="project" value="InterPro"/>
</dbReference>
<name>A0A8H7BK34_9FUNG</name>
<reference evidence="5" key="1">
    <citation type="submission" date="2020-01" db="EMBL/GenBank/DDBJ databases">
        <title>Genome Sequencing of Three Apophysomyces-Like Fungal Strains Confirms a Novel Fungal Genus in the Mucoromycota with divergent Burkholderia-like Endosymbiotic Bacteria.</title>
        <authorList>
            <person name="Stajich J.E."/>
            <person name="Macias A.M."/>
            <person name="Carter-House D."/>
            <person name="Lovett B."/>
            <person name="Kasson L.R."/>
            <person name="Berry K."/>
            <person name="Grigoriev I."/>
            <person name="Chang Y."/>
            <person name="Spatafora J."/>
            <person name="Kasson M.T."/>
        </authorList>
    </citation>
    <scope>NUCLEOTIDE SEQUENCE</scope>
    <source>
        <strain evidence="5">NRRL A-21654</strain>
    </source>
</reference>
<sequence length="203" mass="23073">MLGRGDQRMVVNCDLFLPSPKMFSSQGNRLVFVRKMFSAALKGIATLRTCTARAVTSSLASPNKYFVRGMQTDTVAADATTKESLSKLREQLRYYAIAEIAGRPFLITKNDKVVVNRLRDVKVGDVLRLDRVRELGSKDYTIKGSPYVNEAFYDIAATVIEQTKSKLVRIVKKKRRKNYKRTIEHKQTHTVLRISKVDVNKLD</sequence>
<protein>
    <recommendedName>
        <fullName evidence="4">Large ribosomal subunit protein bL21m</fullName>
    </recommendedName>
</protein>
<keyword evidence="2" id="KW-0689">Ribosomal protein</keyword>
<comment type="similarity">
    <text evidence="1">Belongs to the bacterial ribosomal protein bL21 family.</text>
</comment>
<accession>A0A8H7BK34</accession>
<dbReference type="InterPro" id="IPR001787">
    <property type="entry name" value="Ribosomal_bL21"/>
</dbReference>
<dbReference type="HAMAP" id="MF_01363">
    <property type="entry name" value="Ribosomal_bL21"/>
    <property type="match status" value="1"/>
</dbReference>
<evidence type="ECO:0000313" key="6">
    <source>
        <dbReference type="Proteomes" id="UP000605846"/>
    </source>
</evidence>
<keyword evidence="3" id="KW-0687">Ribonucleoprotein</keyword>
<comment type="caution">
    <text evidence="5">The sequence shown here is derived from an EMBL/GenBank/DDBJ whole genome shotgun (WGS) entry which is preliminary data.</text>
</comment>
<dbReference type="Pfam" id="PF00829">
    <property type="entry name" value="Ribosomal_L21p"/>
    <property type="match status" value="1"/>
</dbReference>
<proteinExistence type="inferred from homology"/>
<gene>
    <name evidence="5" type="ORF">EC973_004518</name>
</gene>
<dbReference type="NCBIfam" id="TIGR00061">
    <property type="entry name" value="L21"/>
    <property type="match status" value="1"/>
</dbReference>
<dbReference type="InterPro" id="IPR036164">
    <property type="entry name" value="bL21-like_sf"/>
</dbReference>
<evidence type="ECO:0000256" key="4">
    <source>
        <dbReference type="ARBA" id="ARBA00044129"/>
    </source>
</evidence>
<dbReference type="OrthoDB" id="5994at2759"/>
<dbReference type="GO" id="GO:0003735">
    <property type="term" value="F:structural constituent of ribosome"/>
    <property type="evidence" value="ECO:0007669"/>
    <property type="project" value="InterPro"/>
</dbReference>
<dbReference type="GO" id="GO:0005762">
    <property type="term" value="C:mitochondrial large ribosomal subunit"/>
    <property type="evidence" value="ECO:0007669"/>
    <property type="project" value="TreeGrafter"/>
</dbReference>
<evidence type="ECO:0000256" key="2">
    <source>
        <dbReference type="ARBA" id="ARBA00022980"/>
    </source>
</evidence>
<dbReference type="Proteomes" id="UP000605846">
    <property type="component" value="Unassembled WGS sequence"/>
</dbReference>
<organism evidence="5 6">
    <name type="scientific">Apophysomyces ossiformis</name>
    <dbReference type="NCBI Taxonomy" id="679940"/>
    <lineage>
        <taxon>Eukaryota</taxon>
        <taxon>Fungi</taxon>
        <taxon>Fungi incertae sedis</taxon>
        <taxon>Mucoromycota</taxon>
        <taxon>Mucoromycotina</taxon>
        <taxon>Mucoromycetes</taxon>
        <taxon>Mucorales</taxon>
        <taxon>Mucorineae</taxon>
        <taxon>Mucoraceae</taxon>
        <taxon>Apophysomyces</taxon>
    </lineage>
</organism>
<dbReference type="InterPro" id="IPR028909">
    <property type="entry name" value="bL21-like"/>
</dbReference>
<evidence type="ECO:0000313" key="5">
    <source>
        <dbReference type="EMBL" id="KAF7721520.1"/>
    </source>
</evidence>